<dbReference type="EMBL" id="VSTH01000018">
    <property type="protein sequence ID" value="TYO67564.1"/>
    <property type="molecule type" value="Genomic_DNA"/>
</dbReference>
<name>A0A5S4YV40_9BRAD</name>
<dbReference type="AlphaFoldDB" id="A0A5S4YV40"/>
<keyword evidence="2" id="KW-1185">Reference proteome</keyword>
<accession>A0A5S4YV40</accession>
<evidence type="ECO:0000313" key="2">
    <source>
        <dbReference type="Proteomes" id="UP000324797"/>
    </source>
</evidence>
<gene>
    <name evidence="1" type="ORF">FXV83_05980</name>
</gene>
<dbReference type="Proteomes" id="UP000324797">
    <property type="component" value="Unassembled WGS sequence"/>
</dbReference>
<sequence>MVAQKEALRLDFADGSKHFFLLVHREGKSEGQGVLADATVAEYGAHDIVPGIGGEPRGYLEFTKPDGDKAYIKWAIQAIFVPGPDGKPKLLDNGVWQVVSGTGKLEKLKGAGTFHLVATGPTERRFVLEGELVQ</sequence>
<reference evidence="1 2" key="1">
    <citation type="submission" date="2019-08" db="EMBL/GenBank/DDBJ databases">
        <title>Bradyrhizobium hipponensis sp. nov., a rhizobium isolated from a Lupinus angustifolius root nodule in Tunisia.</title>
        <authorList>
            <person name="Off K."/>
            <person name="Rejili M."/>
            <person name="Mars M."/>
            <person name="Brachmann A."/>
            <person name="Marin M."/>
        </authorList>
    </citation>
    <scope>NUCLEOTIDE SEQUENCE [LARGE SCALE GENOMIC DNA]</scope>
    <source>
        <strain evidence="2">aSej3</strain>
    </source>
</reference>
<comment type="caution">
    <text evidence="1">The sequence shown here is derived from an EMBL/GenBank/DDBJ whole genome shotgun (WGS) entry which is preliminary data.</text>
</comment>
<organism evidence="1 2">
    <name type="scientific">Bradyrhizobium hipponense</name>
    <dbReference type="NCBI Taxonomy" id="2605638"/>
    <lineage>
        <taxon>Bacteria</taxon>
        <taxon>Pseudomonadati</taxon>
        <taxon>Pseudomonadota</taxon>
        <taxon>Alphaproteobacteria</taxon>
        <taxon>Hyphomicrobiales</taxon>
        <taxon>Nitrobacteraceae</taxon>
        <taxon>Bradyrhizobium</taxon>
    </lineage>
</organism>
<proteinExistence type="predicted"/>
<protein>
    <submittedName>
        <fullName evidence="1">Uncharacterized protein</fullName>
    </submittedName>
</protein>
<evidence type="ECO:0000313" key="1">
    <source>
        <dbReference type="EMBL" id="TYO67564.1"/>
    </source>
</evidence>